<sequence>MGFKGHWDCETAALKKRFHQLAKIYHPDSSAFDGACLAKKTFFNSNETESAHDGTLTNSLKAQRFKRILSAYSLLKNPLTKSNYDDYRVGWEDNSIGMHRSPNPNYHNPNSAFYRNMGRTKTAHGNTGTWEDYWDTSGATYGFTGDSSWQAEGETFSEHFQNNRKNIFISVALFLAVYAALQATHLYMFDNYIGGGYGQTYSSEEIQDRSERDLVDARVNFGLGLTKEDRINRFLWFRQISMLLSLGDINAVKEHMLGMKLLIHDQETGRVRIREYENKKLMKHRQEKQPETVGEKTVGASIEEAAEEVTKEAAEAGEATTATSS</sequence>
<feature type="region of interest" description="Disordered" evidence="1">
    <location>
        <begin position="282"/>
        <end position="302"/>
    </location>
</feature>
<accession>A0A448YRV4</accession>
<keyword evidence="5" id="KW-1185">Reference proteome</keyword>
<dbReference type="OrthoDB" id="445556at2759"/>
<dbReference type="SUPFAM" id="SSF46565">
    <property type="entry name" value="Chaperone J-domain"/>
    <property type="match status" value="1"/>
</dbReference>
<dbReference type="PROSITE" id="PS50076">
    <property type="entry name" value="DNAJ_2"/>
    <property type="match status" value="1"/>
</dbReference>
<feature type="transmembrane region" description="Helical" evidence="2">
    <location>
        <begin position="167"/>
        <end position="189"/>
    </location>
</feature>
<evidence type="ECO:0000259" key="3">
    <source>
        <dbReference type="PROSITE" id="PS50076"/>
    </source>
</evidence>
<name>A0A448YRV4_BRENA</name>
<evidence type="ECO:0000313" key="4">
    <source>
        <dbReference type="EMBL" id="VEU23635.1"/>
    </source>
</evidence>
<gene>
    <name evidence="4" type="ORF">BRENAR_LOCUS4364</name>
</gene>
<feature type="domain" description="J" evidence="3">
    <location>
        <begin position="1"/>
        <end position="88"/>
    </location>
</feature>
<evidence type="ECO:0000256" key="2">
    <source>
        <dbReference type="SAM" id="Phobius"/>
    </source>
</evidence>
<evidence type="ECO:0000313" key="5">
    <source>
        <dbReference type="Proteomes" id="UP000290900"/>
    </source>
</evidence>
<dbReference type="InParanoid" id="A0A448YRV4"/>
<proteinExistence type="predicted"/>
<keyword evidence="2" id="KW-1133">Transmembrane helix</keyword>
<evidence type="ECO:0000256" key="1">
    <source>
        <dbReference type="SAM" id="MobiDB-lite"/>
    </source>
</evidence>
<dbReference type="InterPro" id="IPR001623">
    <property type="entry name" value="DnaJ_domain"/>
</dbReference>
<protein>
    <submittedName>
        <fullName evidence="4">DEKNAAC104962</fullName>
    </submittedName>
</protein>
<keyword evidence="2" id="KW-0472">Membrane</keyword>
<dbReference type="EMBL" id="CAACVR010000056">
    <property type="protein sequence ID" value="VEU23635.1"/>
    <property type="molecule type" value="Genomic_DNA"/>
</dbReference>
<dbReference type="InterPro" id="IPR018253">
    <property type="entry name" value="DnaJ_domain_CS"/>
</dbReference>
<dbReference type="STRING" id="13370.A0A448YRV4"/>
<keyword evidence="2" id="KW-0812">Transmembrane</keyword>
<dbReference type="CDD" id="cd06257">
    <property type="entry name" value="DnaJ"/>
    <property type="match status" value="1"/>
</dbReference>
<dbReference type="Proteomes" id="UP000290900">
    <property type="component" value="Unassembled WGS sequence"/>
</dbReference>
<dbReference type="Gene3D" id="1.10.287.110">
    <property type="entry name" value="DnaJ domain"/>
    <property type="match status" value="1"/>
</dbReference>
<reference evidence="4 5" key="1">
    <citation type="submission" date="2018-12" db="EMBL/GenBank/DDBJ databases">
        <authorList>
            <person name="Tiukova I."/>
            <person name="Dainat J."/>
        </authorList>
    </citation>
    <scope>NUCLEOTIDE SEQUENCE [LARGE SCALE GENOMIC DNA]</scope>
</reference>
<dbReference type="AlphaFoldDB" id="A0A448YRV4"/>
<dbReference type="InterPro" id="IPR036869">
    <property type="entry name" value="J_dom_sf"/>
</dbReference>
<dbReference type="PROSITE" id="PS00636">
    <property type="entry name" value="DNAJ_1"/>
    <property type="match status" value="1"/>
</dbReference>
<organism evidence="4 5">
    <name type="scientific">Brettanomyces naardenensis</name>
    <name type="common">Yeast</name>
    <dbReference type="NCBI Taxonomy" id="13370"/>
    <lineage>
        <taxon>Eukaryota</taxon>
        <taxon>Fungi</taxon>
        <taxon>Dikarya</taxon>
        <taxon>Ascomycota</taxon>
        <taxon>Saccharomycotina</taxon>
        <taxon>Pichiomycetes</taxon>
        <taxon>Pichiales</taxon>
        <taxon>Pichiaceae</taxon>
        <taxon>Brettanomyces</taxon>
    </lineage>
</organism>
<dbReference type="FunCoup" id="A0A448YRV4">
    <property type="interactions" value="18"/>
</dbReference>